<evidence type="ECO:0000256" key="1">
    <source>
        <dbReference type="SAM" id="MobiDB-lite"/>
    </source>
</evidence>
<dbReference type="OrthoDB" id="6103986at2759"/>
<accession>A0A9P7NC94</accession>
<keyword evidence="4" id="KW-1185">Reference proteome</keyword>
<dbReference type="CDD" id="cd21134">
    <property type="entry name" value="YTH"/>
    <property type="match status" value="1"/>
</dbReference>
<gene>
    <name evidence="3" type="ORF">E4U43_007638</name>
</gene>
<evidence type="ECO:0000259" key="2">
    <source>
        <dbReference type="PROSITE" id="PS50882"/>
    </source>
</evidence>
<feature type="domain" description="YTH" evidence="2">
    <location>
        <begin position="213"/>
        <end position="349"/>
    </location>
</feature>
<dbReference type="PANTHER" id="PTHR12357">
    <property type="entry name" value="YTH YT521-B HOMOLOGY DOMAIN-CONTAINING"/>
    <property type="match status" value="1"/>
</dbReference>
<dbReference type="GO" id="GO:0000398">
    <property type="term" value="P:mRNA splicing, via spliceosome"/>
    <property type="evidence" value="ECO:0007669"/>
    <property type="project" value="TreeGrafter"/>
</dbReference>
<feature type="region of interest" description="Disordered" evidence="1">
    <location>
        <begin position="1"/>
        <end position="80"/>
    </location>
</feature>
<sequence length="408" mass="43816">MEPPNSANIRHAYPRSSGTVSRPPSFPVPRSASAPDASSSSQSGTIHTNTNTSEAPCSPSASLPRSDDLDDDDDDNNNNNGHPDCLLHDLVPLHDDLRTWLEHTGFWDVDYRRGILADVRRLRGLEAERASVLMRIRDSKPAHPTDGESTALVPVTAASSGTGGTTSCPPTNASTSTSTSVGVRSKPATQQANYAPIGPVQRHMPSRAAKKNTRYFLVKSSNLTNVIKSQQDNLWITQTKNGPLLTQAFRECRAVVLFFSVNKSKAFQGYAQMTSLPDPTIPLPPWIASTATDMHTTPPFHIHWINTTETPFHELSHLKNALNEHLAVSVGRDGQEYPADCGRRMVQLMERGAAGAGKIHRAGCVSGEGEAAAAAAAAGRTALERSRWSRRGGSGGSGGVDLLVDFEA</sequence>
<feature type="compositionally biased region" description="Polar residues" evidence="1">
    <location>
        <begin position="44"/>
        <end position="63"/>
    </location>
</feature>
<evidence type="ECO:0000313" key="3">
    <source>
        <dbReference type="EMBL" id="KAG6012793.1"/>
    </source>
</evidence>
<dbReference type="EMBL" id="SRPW01000696">
    <property type="protein sequence ID" value="KAG6012793.1"/>
    <property type="molecule type" value="Genomic_DNA"/>
</dbReference>
<feature type="compositionally biased region" description="Low complexity" evidence="1">
    <location>
        <begin position="165"/>
        <end position="180"/>
    </location>
</feature>
<dbReference type="PROSITE" id="PS50882">
    <property type="entry name" value="YTH"/>
    <property type="match status" value="1"/>
</dbReference>
<comment type="caution">
    <text evidence="3">The sequence shown here is derived from an EMBL/GenBank/DDBJ whole genome shotgun (WGS) entry which is preliminary data.</text>
</comment>
<organism evidence="3 4">
    <name type="scientific">Claviceps pusilla</name>
    <dbReference type="NCBI Taxonomy" id="123648"/>
    <lineage>
        <taxon>Eukaryota</taxon>
        <taxon>Fungi</taxon>
        <taxon>Dikarya</taxon>
        <taxon>Ascomycota</taxon>
        <taxon>Pezizomycotina</taxon>
        <taxon>Sordariomycetes</taxon>
        <taxon>Hypocreomycetidae</taxon>
        <taxon>Hypocreales</taxon>
        <taxon>Clavicipitaceae</taxon>
        <taxon>Claviceps</taxon>
    </lineage>
</organism>
<dbReference type="InterPro" id="IPR045168">
    <property type="entry name" value="YTH_prot"/>
</dbReference>
<dbReference type="GO" id="GO:0005654">
    <property type="term" value="C:nucleoplasm"/>
    <property type="evidence" value="ECO:0007669"/>
    <property type="project" value="TreeGrafter"/>
</dbReference>
<dbReference type="GO" id="GO:1990247">
    <property type="term" value="F:N6-methyladenosine-containing RNA reader activity"/>
    <property type="evidence" value="ECO:0007669"/>
    <property type="project" value="TreeGrafter"/>
</dbReference>
<proteinExistence type="predicted"/>
<dbReference type="Proteomes" id="UP000748025">
    <property type="component" value="Unassembled WGS sequence"/>
</dbReference>
<evidence type="ECO:0000313" key="4">
    <source>
        <dbReference type="Proteomes" id="UP000748025"/>
    </source>
</evidence>
<protein>
    <recommendedName>
        <fullName evidence="2">YTH domain-containing protein</fullName>
    </recommendedName>
</protein>
<dbReference type="AlphaFoldDB" id="A0A9P7NC94"/>
<dbReference type="InterPro" id="IPR007275">
    <property type="entry name" value="YTH_domain"/>
</dbReference>
<dbReference type="Gene3D" id="3.10.590.10">
    <property type="entry name" value="ph1033 like domains"/>
    <property type="match status" value="1"/>
</dbReference>
<dbReference type="PANTHER" id="PTHR12357:SF3">
    <property type="entry name" value="YTH DOMAIN-CONTAINING PROTEIN 1"/>
    <property type="match status" value="1"/>
</dbReference>
<feature type="region of interest" description="Disordered" evidence="1">
    <location>
        <begin position="156"/>
        <end position="187"/>
    </location>
</feature>
<dbReference type="Pfam" id="PF04146">
    <property type="entry name" value="YTH"/>
    <property type="match status" value="1"/>
</dbReference>
<dbReference type="GO" id="GO:0003729">
    <property type="term" value="F:mRNA binding"/>
    <property type="evidence" value="ECO:0007669"/>
    <property type="project" value="TreeGrafter"/>
</dbReference>
<reference evidence="3" key="1">
    <citation type="journal article" date="2020" name="bioRxiv">
        <title>Whole genome comparisons of ergot fungi reveals the divergence and evolution of species within the genus Claviceps are the result of varying mechanisms driving genome evolution and host range expansion.</title>
        <authorList>
            <person name="Wyka S.A."/>
            <person name="Mondo S.J."/>
            <person name="Liu M."/>
            <person name="Dettman J."/>
            <person name="Nalam V."/>
            <person name="Broders K.D."/>
        </authorList>
    </citation>
    <scope>NUCLEOTIDE SEQUENCE</scope>
    <source>
        <strain evidence="3">CCC 602</strain>
    </source>
</reference>
<name>A0A9P7NC94_9HYPO</name>
<dbReference type="GO" id="GO:0000381">
    <property type="term" value="P:regulation of alternative mRNA splicing, via spliceosome"/>
    <property type="evidence" value="ECO:0007669"/>
    <property type="project" value="TreeGrafter"/>
</dbReference>
<feature type="compositionally biased region" description="Low complexity" evidence="1">
    <location>
        <begin position="20"/>
        <end position="43"/>
    </location>
</feature>